<evidence type="ECO:0000313" key="7">
    <source>
        <dbReference type="Proteomes" id="UP000245977"/>
    </source>
</evidence>
<dbReference type="AlphaFoldDB" id="A0A2S2FDI2"/>
<dbReference type="InterPro" id="IPR052032">
    <property type="entry name" value="ATP-dep_AA_Ligase"/>
</dbReference>
<dbReference type="STRING" id="1871111.GCA_001704615_01152"/>
<keyword evidence="3 4" id="KW-0067">ATP-binding</keyword>
<proteinExistence type="predicted"/>
<accession>A0A2S2FDI2</accession>
<dbReference type="PANTHER" id="PTHR43585">
    <property type="entry name" value="FUMIPYRROLE BIOSYNTHESIS PROTEIN C"/>
    <property type="match status" value="1"/>
</dbReference>
<dbReference type="OrthoDB" id="9803907at2"/>
<evidence type="ECO:0000256" key="1">
    <source>
        <dbReference type="ARBA" id="ARBA00022598"/>
    </source>
</evidence>
<dbReference type="KEGG" id="adv:DJ533_10865"/>
<dbReference type="PANTHER" id="PTHR43585:SF2">
    <property type="entry name" value="ATP-GRASP ENZYME FSQD"/>
    <property type="match status" value="1"/>
</dbReference>
<keyword evidence="2 4" id="KW-0547">Nucleotide-binding</keyword>
<evidence type="ECO:0000256" key="4">
    <source>
        <dbReference type="PROSITE-ProRule" id="PRU00409"/>
    </source>
</evidence>
<dbReference type="EMBL" id="CP029397">
    <property type="protein sequence ID" value="AWL29033.1"/>
    <property type="molecule type" value="Genomic_DNA"/>
</dbReference>
<dbReference type="RefSeq" id="WP_065995026.1">
    <property type="nucleotide sequence ID" value="NZ_CP029397.2"/>
</dbReference>
<dbReference type="Pfam" id="PF15632">
    <property type="entry name" value="ATPgrasp_Ter"/>
    <property type="match status" value="1"/>
</dbReference>
<dbReference type="SUPFAM" id="SSF56059">
    <property type="entry name" value="Glutathione synthetase ATP-binding domain-like"/>
    <property type="match status" value="1"/>
</dbReference>
<dbReference type="GO" id="GO:0016874">
    <property type="term" value="F:ligase activity"/>
    <property type="evidence" value="ECO:0007669"/>
    <property type="project" value="UniProtKB-KW"/>
</dbReference>
<dbReference type="Gene3D" id="3.30.470.20">
    <property type="entry name" value="ATP-grasp fold, B domain"/>
    <property type="match status" value="1"/>
</dbReference>
<evidence type="ECO:0000256" key="3">
    <source>
        <dbReference type="ARBA" id="ARBA00022840"/>
    </source>
</evidence>
<dbReference type="Proteomes" id="UP000245977">
    <property type="component" value="Chromosome"/>
</dbReference>
<keyword evidence="7" id="KW-1185">Reference proteome</keyword>
<evidence type="ECO:0000313" key="6">
    <source>
        <dbReference type="EMBL" id="AWL29033.1"/>
    </source>
</evidence>
<evidence type="ECO:0000256" key="2">
    <source>
        <dbReference type="ARBA" id="ARBA00022741"/>
    </source>
</evidence>
<dbReference type="GO" id="GO:0046872">
    <property type="term" value="F:metal ion binding"/>
    <property type="evidence" value="ECO:0007669"/>
    <property type="project" value="InterPro"/>
</dbReference>
<sequence>MKDHYTVWIAESFSCQKDIIQALKDSSLATNLKIICSHHLLRPELHDVADLFIQQPDIADAAEWLLQQCIQYKVDVLFCGKRAQYIEPYRQQFEKHNVKLITGAMSLNQLESIDDKFAFTEKCKVLNLPYIPALKADSSDTLKSAISQAKQQFGEICVKPVHGVYGAGFVCLKDDIDYFQHFKSPFIANTQQFIEAYAQLKQPIDYLVMPYLDGEECSVDIACDQGKILAQVTRIKYQFHQECFLQHPCHKICTQLVQHFHCDGLINIQFKKDQQQQWHILEINARPAGGFAYTLHTGVNLVAELFAQKLNLNLQREKTISPVKVLPLVQSFKMD</sequence>
<keyword evidence="1" id="KW-0436">Ligase</keyword>
<evidence type="ECO:0000259" key="5">
    <source>
        <dbReference type="PROSITE" id="PS50975"/>
    </source>
</evidence>
<feature type="domain" description="ATP-grasp" evidence="5">
    <location>
        <begin position="120"/>
        <end position="310"/>
    </location>
</feature>
<organism evidence="6 7">
    <name type="scientific">Acinetobacter defluvii</name>
    <dbReference type="NCBI Taxonomy" id="1871111"/>
    <lineage>
        <taxon>Bacteria</taxon>
        <taxon>Pseudomonadati</taxon>
        <taxon>Pseudomonadota</taxon>
        <taxon>Gammaproteobacteria</taxon>
        <taxon>Moraxellales</taxon>
        <taxon>Moraxellaceae</taxon>
        <taxon>Acinetobacter</taxon>
    </lineage>
</organism>
<dbReference type="GO" id="GO:0005524">
    <property type="term" value="F:ATP binding"/>
    <property type="evidence" value="ECO:0007669"/>
    <property type="project" value="UniProtKB-UniRule"/>
</dbReference>
<name>A0A2S2FDI2_9GAMM</name>
<dbReference type="InterPro" id="IPR011761">
    <property type="entry name" value="ATP-grasp"/>
</dbReference>
<protein>
    <submittedName>
        <fullName evidence="6">Carbamoyl-phosphate synthase</fullName>
    </submittedName>
</protein>
<dbReference type="InterPro" id="IPR011226">
    <property type="entry name" value="ATP-grasp_fam"/>
</dbReference>
<reference evidence="6" key="1">
    <citation type="submission" date="2019-08" db="EMBL/GenBank/DDBJ databases">
        <title>The complete genome of Acinetobacter defluvii strain WCHAD010030.</title>
        <authorList>
            <person name="Hu Y."/>
            <person name="Qin J."/>
            <person name="Feng Y."/>
            <person name="Zong Z."/>
        </authorList>
    </citation>
    <scope>NUCLEOTIDE SEQUENCE</scope>
    <source>
        <strain evidence="6">WCHA30</strain>
    </source>
</reference>
<gene>
    <name evidence="6" type="ORF">DJ533_10865</name>
</gene>
<dbReference type="PIRSF" id="PIRSF029120">
    <property type="entry name" value="UCP029120"/>
    <property type="match status" value="1"/>
</dbReference>
<dbReference type="PROSITE" id="PS50975">
    <property type="entry name" value="ATP_GRASP"/>
    <property type="match status" value="1"/>
</dbReference>